<protein>
    <recommendedName>
        <fullName evidence="1">Gene product 88 domain-containing protein</fullName>
    </recommendedName>
</protein>
<sequence length="256" mass="27930">MTLPRFHLLTMSNPKTAKGRAKGYAVAILHLAPGRLSGRNVCAKATKGCLKACLNLSGHGGLAPGGVLSHDEVASRARTNPVQEARIRRTKLLYEDRATFLALLWLDIQYFVLWCSQNGYKPALRLNGTSDLDFDGMAQDLIRKAESLGVIRYDYTKVPSRAKRVSDTYRLTFSLAEDNDAEALAALKGGMNVAAVFNVKKGQPLPSSYKLAGEEVPVIDGDEDDLRFLDPPRVIIGLRAKGPAKRDTSGFVRMAA</sequence>
<dbReference type="Pfam" id="PF17338">
    <property type="entry name" value="GP88"/>
    <property type="match status" value="1"/>
</dbReference>
<reference evidence="2" key="1">
    <citation type="submission" date="2020-04" db="EMBL/GenBank/DDBJ databases">
        <authorList>
            <person name="Chiriac C."/>
            <person name="Salcher M."/>
            <person name="Ghai R."/>
            <person name="Kavagutti S V."/>
        </authorList>
    </citation>
    <scope>NUCLEOTIDE SEQUENCE</scope>
</reference>
<dbReference type="InterPro" id="IPR020290">
    <property type="entry name" value="Gp88"/>
</dbReference>
<name>A0A6J5P1U8_9CAUD</name>
<proteinExistence type="predicted"/>
<evidence type="ECO:0000259" key="1">
    <source>
        <dbReference type="Pfam" id="PF17338"/>
    </source>
</evidence>
<evidence type="ECO:0000313" key="2">
    <source>
        <dbReference type="EMBL" id="CAB4161494.1"/>
    </source>
</evidence>
<gene>
    <name evidence="2" type="ORF">UFOVP730_53</name>
</gene>
<feature type="domain" description="Gene product 88" evidence="1">
    <location>
        <begin position="8"/>
        <end position="253"/>
    </location>
</feature>
<dbReference type="EMBL" id="LR796716">
    <property type="protein sequence ID" value="CAB4161494.1"/>
    <property type="molecule type" value="Genomic_DNA"/>
</dbReference>
<accession>A0A6J5P1U8</accession>
<organism evidence="2">
    <name type="scientific">uncultured Caudovirales phage</name>
    <dbReference type="NCBI Taxonomy" id="2100421"/>
    <lineage>
        <taxon>Viruses</taxon>
        <taxon>Duplodnaviria</taxon>
        <taxon>Heunggongvirae</taxon>
        <taxon>Uroviricota</taxon>
        <taxon>Caudoviricetes</taxon>
        <taxon>Peduoviridae</taxon>
        <taxon>Maltschvirus</taxon>
        <taxon>Maltschvirus maltsch</taxon>
    </lineage>
</organism>